<dbReference type="RefSeq" id="WP_092436837.1">
    <property type="nucleotide sequence ID" value="NZ_FMYP01000015.1"/>
</dbReference>
<evidence type="ECO:0000313" key="7">
    <source>
        <dbReference type="EMBL" id="SDC03472.1"/>
    </source>
</evidence>
<dbReference type="InterPro" id="IPR000182">
    <property type="entry name" value="GNAT_dom"/>
</dbReference>
<dbReference type="PROSITE" id="PS51186">
    <property type="entry name" value="GNAT"/>
    <property type="match status" value="1"/>
</dbReference>
<evidence type="ECO:0000256" key="4">
    <source>
        <dbReference type="ARBA" id="ARBA00022801"/>
    </source>
</evidence>
<keyword evidence="5" id="KW-0862">Zinc</keyword>
<accession>A0A1G6IAA3</accession>
<comment type="similarity">
    <text evidence="2">Belongs to the histone deacetylase family.</text>
</comment>
<dbReference type="GO" id="GO:0040029">
    <property type="term" value="P:epigenetic regulation of gene expression"/>
    <property type="evidence" value="ECO:0007669"/>
    <property type="project" value="TreeGrafter"/>
</dbReference>
<dbReference type="Gene3D" id="3.40.630.30">
    <property type="match status" value="1"/>
</dbReference>
<dbReference type="InterPro" id="IPR037138">
    <property type="entry name" value="His_deacetylse_dom_sf"/>
</dbReference>
<dbReference type="Pfam" id="PF00850">
    <property type="entry name" value="Hist_deacetyl"/>
    <property type="match status" value="1"/>
</dbReference>
<dbReference type="PRINTS" id="PR01270">
    <property type="entry name" value="HDASUPER"/>
</dbReference>
<dbReference type="CDD" id="cd04301">
    <property type="entry name" value="NAT_SF"/>
    <property type="match status" value="1"/>
</dbReference>
<dbReference type="Gene3D" id="3.40.800.20">
    <property type="entry name" value="Histone deacetylase domain"/>
    <property type="match status" value="1"/>
</dbReference>
<dbReference type="InterPro" id="IPR023801">
    <property type="entry name" value="His_deacetylse_dom"/>
</dbReference>
<dbReference type="PANTHER" id="PTHR10625:SF17">
    <property type="entry name" value="HISTONE DEACETYLASE 8"/>
    <property type="match status" value="1"/>
</dbReference>
<evidence type="ECO:0000313" key="8">
    <source>
        <dbReference type="Proteomes" id="UP000199452"/>
    </source>
</evidence>
<dbReference type="GO" id="GO:0016747">
    <property type="term" value="F:acyltransferase activity, transferring groups other than amino-acyl groups"/>
    <property type="evidence" value="ECO:0007669"/>
    <property type="project" value="InterPro"/>
</dbReference>
<dbReference type="EMBL" id="FMYP01000015">
    <property type="protein sequence ID" value="SDC03472.1"/>
    <property type="molecule type" value="Genomic_DNA"/>
</dbReference>
<organism evidence="7 8">
    <name type="scientific">Williamwhitmania taraxaci</name>
    <dbReference type="NCBI Taxonomy" id="1640674"/>
    <lineage>
        <taxon>Bacteria</taxon>
        <taxon>Pseudomonadati</taxon>
        <taxon>Bacteroidota</taxon>
        <taxon>Bacteroidia</taxon>
        <taxon>Bacteroidales</taxon>
        <taxon>Williamwhitmaniaceae</taxon>
        <taxon>Williamwhitmania</taxon>
    </lineage>
</organism>
<evidence type="ECO:0000256" key="3">
    <source>
        <dbReference type="ARBA" id="ARBA00022723"/>
    </source>
</evidence>
<proteinExistence type="inferred from homology"/>
<reference evidence="7 8" key="1">
    <citation type="submission" date="2016-09" db="EMBL/GenBank/DDBJ databases">
        <authorList>
            <person name="Capua I."/>
            <person name="De Benedictis P."/>
            <person name="Joannis T."/>
            <person name="Lombin L.H."/>
            <person name="Cattoli G."/>
        </authorList>
    </citation>
    <scope>NUCLEOTIDE SEQUENCE [LARGE SCALE GENOMIC DNA]</scope>
    <source>
        <strain evidence="7 8">A7P-90m</strain>
    </source>
</reference>
<protein>
    <submittedName>
        <fullName evidence="7">Acetoin utilization deacetylase AcuC</fullName>
    </submittedName>
</protein>
<dbReference type="InterPro" id="IPR000286">
    <property type="entry name" value="HDACs"/>
</dbReference>
<dbReference type="InterPro" id="IPR016181">
    <property type="entry name" value="Acyl_CoA_acyltransferase"/>
</dbReference>
<dbReference type="AlphaFoldDB" id="A0A1G6IAA3"/>
<keyword evidence="8" id="KW-1185">Reference proteome</keyword>
<evidence type="ECO:0000256" key="2">
    <source>
        <dbReference type="ARBA" id="ARBA00005947"/>
    </source>
</evidence>
<dbReference type="Proteomes" id="UP000199452">
    <property type="component" value="Unassembled WGS sequence"/>
</dbReference>
<dbReference type="OrthoDB" id="9808367at2"/>
<keyword evidence="3" id="KW-0479">Metal-binding</keyword>
<dbReference type="InterPro" id="IPR023696">
    <property type="entry name" value="Ureohydrolase_dom_sf"/>
</dbReference>
<dbReference type="GO" id="GO:0004407">
    <property type="term" value="F:histone deacetylase activity"/>
    <property type="evidence" value="ECO:0007669"/>
    <property type="project" value="TreeGrafter"/>
</dbReference>
<gene>
    <name evidence="7" type="ORF">SAMN05216323_101525</name>
</gene>
<dbReference type="CDD" id="cd10001">
    <property type="entry name" value="HDAC_classII_APAH"/>
    <property type="match status" value="1"/>
</dbReference>
<sequence>MFRIRTVTSDIYPRDKAAIEQVKEILQSHFATVNKEEFDLIPEQLRNPLKYRFTTKLFVAEDHKGLVKGCAYLYYASDLEFCFLDYIATRREVISGGVGGALYERVREEAKKLKSLGLFFECLPDEPSLCTEASLIPENKKRLRFYENYGARPIINTLYETPVSPNDTCPPHLVYDNIGREEHLLGSQLRMIVRAILERKYAELCPKEYVDTVINSIEPGVVMRRDFRYIKKESVATSNELIIPRQKIILVINDKHQIHHVRERGYVESPVRIGRIHKELLKTELFREIPPESYSEDHIKLVHKASLFNYLKKVCKEIAPKESLYPYVFPIRNAEKPPKNRMMAAGYYCIDTFTPITRDAFFAARRAVDCTLTAADKILENHPIAYALIRPPGHHAESAVFGGFCYFNNCAIAAQMLSEYGRVAILDIDYHHGNGQQQIFYSRKEVLTISIHGHPSFAYPYFSGYDDEKGDGDGLGYNINYPLSENIDGILYRKTLEKALKKINAFAPDYLIVALGLDVAKGDPTGTWSLTAQDFYENGALIGKLKLRTLVVQEGGYKTENIGINAKNFFRGMVDGNPDSGKPNTTKKK</sequence>
<evidence type="ECO:0000259" key="6">
    <source>
        <dbReference type="PROSITE" id="PS51186"/>
    </source>
</evidence>
<feature type="domain" description="N-acetyltransferase" evidence="6">
    <location>
        <begin position="9"/>
        <end position="170"/>
    </location>
</feature>
<dbReference type="SUPFAM" id="SSF52768">
    <property type="entry name" value="Arginase/deacetylase"/>
    <property type="match status" value="1"/>
</dbReference>
<dbReference type="SUPFAM" id="SSF55729">
    <property type="entry name" value="Acyl-CoA N-acyltransferases (Nat)"/>
    <property type="match status" value="1"/>
</dbReference>
<comment type="cofactor">
    <cofactor evidence="1">
        <name>Zn(2+)</name>
        <dbReference type="ChEBI" id="CHEBI:29105"/>
    </cofactor>
</comment>
<dbReference type="GO" id="GO:0016787">
    <property type="term" value="F:hydrolase activity"/>
    <property type="evidence" value="ECO:0007669"/>
    <property type="project" value="UniProtKB-KW"/>
</dbReference>
<dbReference type="STRING" id="1640674.SAMN05216323_101525"/>
<evidence type="ECO:0000256" key="1">
    <source>
        <dbReference type="ARBA" id="ARBA00001947"/>
    </source>
</evidence>
<evidence type="ECO:0000256" key="5">
    <source>
        <dbReference type="ARBA" id="ARBA00022833"/>
    </source>
</evidence>
<dbReference type="PANTHER" id="PTHR10625">
    <property type="entry name" value="HISTONE DEACETYLASE HDAC1-RELATED"/>
    <property type="match status" value="1"/>
</dbReference>
<dbReference type="GO" id="GO:0046872">
    <property type="term" value="F:metal ion binding"/>
    <property type="evidence" value="ECO:0007669"/>
    <property type="project" value="UniProtKB-KW"/>
</dbReference>
<name>A0A1G6IAA3_9BACT</name>
<keyword evidence="4" id="KW-0378">Hydrolase</keyword>